<comment type="caution">
    <text evidence="1">The sequence shown here is derived from an EMBL/GenBank/DDBJ whole genome shotgun (WGS) entry which is preliminary data.</text>
</comment>
<gene>
    <name evidence="1" type="ORF">TsocGM_21445</name>
</gene>
<accession>A0A432MEH3</accession>
<dbReference type="Proteomes" id="UP000280296">
    <property type="component" value="Unassembled WGS sequence"/>
</dbReference>
<reference evidence="1 2" key="1">
    <citation type="submission" date="2018-12" db="EMBL/GenBank/DDBJ databases">
        <authorList>
            <person name="Toschakov S.V."/>
        </authorList>
    </citation>
    <scope>NUCLEOTIDE SEQUENCE [LARGE SCALE GENOMIC DNA]</scope>
    <source>
        <strain evidence="1 2">GM2012</strain>
    </source>
</reference>
<evidence type="ECO:0000313" key="1">
    <source>
        <dbReference type="EMBL" id="RUL83893.1"/>
    </source>
</evidence>
<proteinExistence type="predicted"/>
<organism evidence="1 2">
    <name type="scientific">Tautonia sociabilis</name>
    <dbReference type="NCBI Taxonomy" id="2080755"/>
    <lineage>
        <taxon>Bacteria</taxon>
        <taxon>Pseudomonadati</taxon>
        <taxon>Planctomycetota</taxon>
        <taxon>Planctomycetia</taxon>
        <taxon>Isosphaerales</taxon>
        <taxon>Isosphaeraceae</taxon>
        <taxon>Tautonia</taxon>
    </lineage>
</organism>
<evidence type="ECO:0000313" key="2">
    <source>
        <dbReference type="Proteomes" id="UP000280296"/>
    </source>
</evidence>
<protein>
    <submittedName>
        <fullName evidence="1">Uncharacterized protein</fullName>
    </submittedName>
</protein>
<dbReference type="RefSeq" id="WP_126727509.1">
    <property type="nucleotide sequence ID" value="NZ_RYZH01000055.1"/>
</dbReference>
<keyword evidence="2" id="KW-1185">Reference proteome</keyword>
<dbReference type="AlphaFoldDB" id="A0A432MEH3"/>
<sequence length="162" mass="16719">MNTPRQKAIHGGLAIVGLGFVLMAFPLAAEAQQGWGGSYVSPPAAVPMPVSPWQTYAPGSSWSGPAYATTGPAVAAMPAQPVTVPGAGWSGYNPAASWTGYAPVQAWSGYTPGYISVPRPSANRPVGRLLGWGWTQGGSYREPGTGRRIPMLKPWIPGAAGS</sequence>
<dbReference type="OrthoDB" id="9839881at2"/>
<dbReference type="EMBL" id="RYZH01000055">
    <property type="protein sequence ID" value="RUL83893.1"/>
    <property type="molecule type" value="Genomic_DNA"/>
</dbReference>
<reference evidence="1 2" key="2">
    <citation type="submission" date="2019-01" db="EMBL/GenBank/DDBJ databases">
        <title>Tautonia sociabilis, a novel thermotolerant planctomycete of Isosphaeraceae family, isolated from a 4000 m deep subterranean habitat.</title>
        <authorList>
            <person name="Kovaleva O.L."/>
            <person name="Elcheninov A.G."/>
            <person name="Van Heerden E."/>
            <person name="Toshchakov S.V."/>
            <person name="Novikov A."/>
            <person name="Bonch-Osmolovskaya E.A."/>
            <person name="Kublanov I.V."/>
        </authorList>
    </citation>
    <scope>NUCLEOTIDE SEQUENCE [LARGE SCALE GENOMIC DNA]</scope>
    <source>
        <strain evidence="1 2">GM2012</strain>
    </source>
</reference>
<name>A0A432MEH3_9BACT</name>